<dbReference type="GO" id="GO:0022857">
    <property type="term" value="F:transmembrane transporter activity"/>
    <property type="evidence" value="ECO:0007669"/>
    <property type="project" value="InterPro"/>
</dbReference>
<dbReference type="InterPro" id="IPR011701">
    <property type="entry name" value="MFS"/>
</dbReference>
<feature type="transmembrane region" description="Helical" evidence="7">
    <location>
        <begin position="375"/>
        <end position="394"/>
    </location>
</feature>
<protein>
    <submittedName>
        <fullName evidence="9">Putative MFS family arabinose efflux permease</fullName>
    </submittedName>
</protein>
<evidence type="ECO:0000256" key="2">
    <source>
        <dbReference type="ARBA" id="ARBA00022448"/>
    </source>
</evidence>
<dbReference type="RefSeq" id="WP_246121862.1">
    <property type="nucleotide sequence ID" value="NZ_VFOZ01000001.1"/>
</dbReference>
<feature type="transmembrane region" description="Helical" evidence="7">
    <location>
        <begin position="213"/>
        <end position="239"/>
    </location>
</feature>
<evidence type="ECO:0000256" key="5">
    <source>
        <dbReference type="ARBA" id="ARBA00022989"/>
    </source>
</evidence>
<dbReference type="Pfam" id="PF07690">
    <property type="entry name" value="MFS_1"/>
    <property type="match status" value="1"/>
</dbReference>
<evidence type="ECO:0000259" key="8">
    <source>
        <dbReference type="PROSITE" id="PS50850"/>
    </source>
</evidence>
<proteinExistence type="predicted"/>
<accession>A0A543CP68</accession>
<keyword evidence="6 7" id="KW-0472">Membrane</keyword>
<feature type="transmembrane region" description="Helical" evidence="7">
    <location>
        <begin position="83"/>
        <end position="102"/>
    </location>
</feature>
<dbReference type="InterPro" id="IPR036259">
    <property type="entry name" value="MFS_trans_sf"/>
</dbReference>
<feature type="transmembrane region" description="Helical" evidence="7">
    <location>
        <begin position="142"/>
        <end position="167"/>
    </location>
</feature>
<evidence type="ECO:0000313" key="10">
    <source>
        <dbReference type="Proteomes" id="UP000316096"/>
    </source>
</evidence>
<sequence length="407" mass="41161">MTAWRPALPWNVRSAIGVTCVAFAFCVVMLGTTLPTPLYPLYQQRLGFGDMLTTVIFAVYAAGVIAALLLFGRASDLLGRRPMLLAGLTLSGLSAAGFLFVGGLPVLLAARLLSGLSAGLVAATATVTLVELLPPRRCAGAALLAAAVNMFGLSCGPLLAGLLAQYASRPLELPFVVDLVLVAVAMFAVMLAPETVSSRRTALPRPQRPGVAVSARAAFVPAAIAVFASFAVFGLVAAIEPGILATVLHLPGRALAGMVVFAMFASSAFAQIGLARVPVRLALPIGCVILIAGLAAIAAALLEGSLALLVLGTVTVGVGQSLSFRASVAAITAASPASERTQTVASLFVVAYVGVSLPVILVGLAVTPLGLRNAAVAFTCVVAALSAAALVIVLRLGHPRSRPSGAG</sequence>
<feature type="transmembrane region" description="Helical" evidence="7">
    <location>
        <begin position="108"/>
        <end position="130"/>
    </location>
</feature>
<evidence type="ECO:0000256" key="6">
    <source>
        <dbReference type="ARBA" id="ARBA00023136"/>
    </source>
</evidence>
<evidence type="ECO:0000256" key="4">
    <source>
        <dbReference type="ARBA" id="ARBA00022692"/>
    </source>
</evidence>
<keyword evidence="5 7" id="KW-1133">Transmembrane helix</keyword>
<evidence type="ECO:0000256" key="7">
    <source>
        <dbReference type="SAM" id="Phobius"/>
    </source>
</evidence>
<dbReference type="Gene3D" id="1.20.1250.20">
    <property type="entry name" value="MFS general substrate transporter like domains"/>
    <property type="match status" value="1"/>
</dbReference>
<comment type="subcellular location">
    <subcellularLocation>
        <location evidence="1">Cell membrane</location>
        <topology evidence="1">Multi-pass membrane protein</topology>
    </subcellularLocation>
</comment>
<dbReference type="PANTHER" id="PTHR23517:SF13">
    <property type="entry name" value="MAJOR FACILITATOR SUPERFAMILY MFS_1"/>
    <property type="match status" value="1"/>
</dbReference>
<keyword evidence="3" id="KW-1003">Cell membrane</keyword>
<dbReference type="InterPro" id="IPR020846">
    <property type="entry name" value="MFS_dom"/>
</dbReference>
<feature type="domain" description="Major facilitator superfamily (MFS) profile" evidence="8">
    <location>
        <begin position="17"/>
        <end position="400"/>
    </location>
</feature>
<keyword evidence="4 7" id="KW-0812">Transmembrane</keyword>
<name>A0A543CP68_9ACTN</name>
<keyword evidence="2" id="KW-0813">Transport</keyword>
<organism evidence="9 10">
    <name type="scientific">Actinoallomurus bryophytorum</name>
    <dbReference type="NCBI Taxonomy" id="1490222"/>
    <lineage>
        <taxon>Bacteria</taxon>
        <taxon>Bacillati</taxon>
        <taxon>Actinomycetota</taxon>
        <taxon>Actinomycetes</taxon>
        <taxon>Streptosporangiales</taxon>
        <taxon>Thermomonosporaceae</taxon>
        <taxon>Actinoallomurus</taxon>
    </lineage>
</organism>
<feature type="transmembrane region" description="Helical" evidence="7">
    <location>
        <begin position="344"/>
        <end position="369"/>
    </location>
</feature>
<feature type="transmembrane region" description="Helical" evidence="7">
    <location>
        <begin position="51"/>
        <end position="71"/>
    </location>
</feature>
<gene>
    <name evidence="9" type="ORF">FB559_4368</name>
</gene>
<dbReference type="Proteomes" id="UP000316096">
    <property type="component" value="Unassembled WGS sequence"/>
</dbReference>
<evidence type="ECO:0000256" key="1">
    <source>
        <dbReference type="ARBA" id="ARBA00004651"/>
    </source>
</evidence>
<comment type="caution">
    <text evidence="9">The sequence shown here is derived from an EMBL/GenBank/DDBJ whole genome shotgun (WGS) entry which is preliminary data.</text>
</comment>
<dbReference type="AlphaFoldDB" id="A0A543CP68"/>
<evidence type="ECO:0000256" key="3">
    <source>
        <dbReference type="ARBA" id="ARBA00022475"/>
    </source>
</evidence>
<dbReference type="EMBL" id="VFOZ01000001">
    <property type="protein sequence ID" value="TQL98737.1"/>
    <property type="molecule type" value="Genomic_DNA"/>
</dbReference>
<dbReference type="PANTHER" id="PTHR23517">
    <property type="entry name" value="RESISTANCE PROTEIN MDTM, PUTATIVE-RELATED-RELATED"/>
    <property type="match status" value="1"/>
</dbReference>
<feature type="transmembrane region" description="Helical" evidence="7">
    <location>
        <begin position="254"/>
        <end position="274"/>
    </location>
</feature>
<evidence type="ECO:0000313" key="9">
    <source>
        <dbReference type="EMBL" id="TQL98737.1"/>
    </source>
</evidence>
<feature type="transmembrane region" description="Helical" evidence="7">
    <location>
        <begin position="173"/>
        <end position="192"/>
    </location>
</feature>
<feature type="transmembrane region" description="Helical" evidence="7">
    <location>
        <begin position="281"/>
        <end position="302"/>
    </location>
</feature>
<dbReference type="GO" id="GO:0005886">
    <property type="term" value="C:plasma membrane"/>
    <property type="evidence" value="ECO:0007669"/>
    <property type="project" value="UniProtKB-SubCell"/>
</dbReference>
<feature type="transmembrane region" description="Helical" evidence="7">
    <location>
        <begin position="12"/>
        <end position="31"/>
    </location>
</feature>
<dbReference type="InterPro" id="IPR050171">
    <property type="entry name" value="MFS_Transporters"/>
</dbReference>
<feature type="transmembrane region" description="Helical" evidence="7">
    <location>
        <begin position="308"/>
        <end position="332"/>
    </location>
</feature>
<keyword evidence="10" id="KW-1185">Reference proteome</keyword>
<dbReference type="SUPFAM" id="SSF103473">
    <property type="entry name" value="MFS general substrate transporter"/>
    <property type="match status" value="1"/>
</dbReference>
<dbReference type="PROSITE" id="PS50850">
    <property type="entry name" value="MFS"/>
    <property type="match status" value="1"/>
</dbReference>
<reference evidence="9 10" key="1">
    <citation type="submission" date="2019-06" db="EMBL/GenBank/DDBJ databases">
        <title>Sequencing the genomes of 1000 actinobacteria strains.</title>
        <authorList>
            <person name="Klenk H.-P."/>
        </authorList>
    </citation>
    <scope>NUCLEOTIDE SEQUENCE [LARGE SCALE GENOMIC DNA]</scope>
    <source>
        <strain evidence="9 10">DSM 102200</strain>
    </source>
</reference>